<proteinExistence type="predicted"/>
<evidence type="ECO:0000313" key="1">
    <source>
        <dbReference type="EMBL" id="TFK66416.1"/>
    </source>
</evidence>
<accession>A0ACD3ALM1</accession>
<dbReference type="Proteomes" id="UP000308600">
    <property type="component" value="Unassembled WGS sequence"/>
</dbReference>
<name>A0ACD3ALM1_9AGAR</name>
<gene>
    <name evidence="1" type="ORF">BDN72DRAFT_844424</name>
</gene>
<keyword evidence="2" id="KW-1185">Reference proteome</keyword>
<protein>
    <submittedName>
        <fullName evidence="1">Uncharacterized protein</fullName>
    </submittedName>
</protein>
<dbReference type="EMBL" id="ML208406">
    <property type="protein sequence ID" value="TFK66416.1"/>
    <property type="molecule type" value="Genomic_DNA"/>
</dbReference>
<evidence type="ECO:0000313" key="2">
    <source>
        <dbReference type="Proteomes" id="UP000308600"/>
    </source>
</evidence>
<reference evidence="1 2" key="1">
    <citation type="journal article" date="2019" name="Nat. Ecol. Evol.">
        <title>Megaphylogeny resolves global patterns of mushroom evolution.</title>
        <authorList>
            <person name="Varga T."/>
            <person name="Krizsan K."/>
            <person name="Foldi C."/>
            <person name="Dima B."/>
            <person name="Sanchez-Garcia M."/>
            <person name="Sanchez-Ramirez S."/>
            <person name="Szollosi G.J."/>
            <person name="Szarkandi J.G."/>
            <person name="Papp V."/>
            <person name="Albert L."/>
            <person name="Andreopoulos W."/>
            <person name="Angelini C."/>
            <person name="Antonin V."/>
            <person name="Barry K.W."/>
            <person name="Bougher N.L."/>
            <person name="Buchanan P."/>
            <person name="Buyck B."/>
            <person name="Bense V."/>
            <person name="Catcheside P."/>
            <person name="Chovatia M."/>
            <person name="Cooper J."/>
            <person name="Damon W."/>
            <person name="Desjardin D."/>
            <person name="Finy P."/>
            <person name="Geml J."/>
            <person name="Haridas S."/>
            <person name="Hughes K."/>
            <person name="Justo A."/>
            <person name="Karasinski D."/>
            <person name="Kautmanova I."/>
            <person name="Kiss B."/>
            <person name="Kocsube S."/>
            <person name="Kotiranta H."/>
            <person name="LaButti K.M."/>
            <person name="Lechner B.E."/>
            <person name="Liimatainen K."/>
            <person name="Lipzen A."/>
            <person name="Lukacs Z."/>
            <person name="Mihaltcheva S."/>
            <person name="Morgado L.N."/>
            <person name="Niskanen T."/>
            <person name="Noordeloos M.E."/>
            <person name="Ohm R.A."/>
            <person name="Ortiz-Santana B."/>
            <person name="Ovrebo C."/>
            <person name="Racz N."/>
            <person name="Riley R."/>
            <person name="Savchenko A."/>
            <person name="Shiryaev A."/>
            <person name="Soop K."/>
            <person name="Spirin V."/>
            <person name="Szebenyi C."/>
            <person name="Tomsovsky M."/>
            <person name="Tulloss R.E."/>
            <person name="Uehling J."/>
            <person name="Grigoriev I.V."/>
            <person name="Vagvolgyi C."/>
            <person name="Papp T."/>
            <person name="Martin F.M."/>
            <person name="Miettinen O."/>
            <person name="Hibbett D.S."/>
            <person name="Nagy L.G."/>
        </authorList>
    </citation>
    <scope>NUCLEOTIDE SEQUENCE [LARGE SCALE GENOMIC DNA]</scope>
    <source>
        <strain evidence="1 2">NL-1719</strain>
    </source>
</reference>
<organism evidence="1 2">
    <name type="scientific">Pluteus cervinus</name>
    <dbReference type="NCBI Taxonomy" id="181527"/>
    <lineage>
        <taxon>Eukaryota</taxon>
        <taxon>Fungi</taxon>
        <taxon>Dikarya</taxon>
        <taxon>Basidiomycota</taxon>
        <taxon>Agaricomycotina</taxon>
        <taxon>Agaricomycetes</taxon>
        <taxon>Agaricomycetidae</taxon>
        <taxon>Agaricales</taxon>
        <taxon>Pluteineae</taxon>
        <taxon>Pluteaceae</taxon>
        <taxon>Pluteus</taxon>
    </lineage>
</organism>
<sequence length="295" mass="32126">MKPQEAFNFDATAYAAKISKRDYTYYRLADNIYRKRRKLATIAPSALSTVTIALAAHHPMSLVGLIVCIREEQVQEKKLYLLELEWRRRGQPPLPQRHVQDTLIPVILSFATGALSFVINVDLAAPISHLMQHIPGFNDVFGGYSIGAAYTSAGQQGLDSAVSSAINYAQNAAAQASSQYKILDQPPNYNPPPPRGPGYRPPYGPNYGPAPPSFRPPPPQGPGYRQPPGPPYGYNNQGPPPPQLRPFVPINNRGPTFGPYPPFPPPAPPYGPNSFPNQGPGYGPGYGPGQGQVYR</sequence>